<comment type="caution">
    <text evidence="3">The sequence shown here is derived from an EMBL/GenBank/DDBJ whole genome shotgun (WGS) entry which is preliminary data.</text>
</comment>
<dbReference type="PANTHER" id="PTHR31342:SF7">
    <property type="entry name" value="PROTEIN CHUP1, CHLOROPLASTIC"/>
    <property type="match status" value="1"/>
</dbReference>
<sequence>MEHHSTSRVLASTGVGFAFSNTKHHTDIQVTDINGLAKSNKNPPLATGWDCCQNVTSSYSEALGAIGLEGNIPLLEKTLVSDPLSGDQLREVLTDEERDMYQRYAALFALQNRCEDVALGAIVDSLGARSALRNMRDLFDKLEGELLEYYGLKEQKSNIVELQRQLKIKTVEINMLNISINSLQAKRKKLQEEIAEGAAARKELEMARNRIKELQRYQDSTFSVVLHICGRFWEQQAWPSTQKWNWETTKEFIAKLDLKTSQKVLGGGYGIGGGDFYMPDNFGVMVSFNLERAIGCKCFVELMLLNVCKYFVEVDVTDCMK</sequence>
<dbReference type="PANTHER" id="PTHR31342">
    <property type="entry name" value="PROTEIN CHUP1, CHLOROPLASTIC"/>
    <property type="match status" value="1"/>
</dbReference>
<dbReference type="InterPro" id="IPR040265">
    <property type="entry name" value="CHUP1/IPGA1-like"/>
</dbReference>
<accession>A0A835LBI0</accession>
<organism evidence="3 4">
    <name type="scientific">Coptis chinensis</name>
    <dbReference type="NCBI Taxonomy" id="261450"/>
    <lineage>
        <taxon>Eukaryota</taxon>
        <taxon>Viridiplantae</taxon>
        <taxon>Streptophyta</taxon>
        <taxon>Embryophyta</taxon>
        <taxon>Tracheophyta</taxon>
        <taxon>Spermatophyta</taxon>
        <taxon>Magnoliopsida</taxon>
        <taxon>Ranunculales</taxon>
        <taxon>Ranunculaceae</taxon>
        <taxon>Coptidoideae</taxon>
        <taxon>Coptis</taxon>
    </lineage>
</organism>
<proteinExistence type="predicted"/>
<evidence type="ECO:0000256" key="1">
    <source>
        <dbReference type="ARBA" id="ARBA00023054"/>
    </source>
</evidence>
<evidence type="ECO:0000256" key="2">
    <source>
        <dbReference type="SAM" id="Coils"/>
    </source>
</evidence>
<protein>
    <submittedName>
        <fullName evidence="3">Uncharacterized protein</fullName>
    </submittedName>
</protein>
<keyword evidence="4" id="KW-1185">Reference proteome</keyword>
<dbReference type="EMBL" id="JADFTS010000009">
    <property type="protein sequence ID" value="KAF9589313.1"/>
    <property type="molecule type" value="Genomic_DNA"/>
</dbReference>
<evidence type="ECO:0000313" key="3">
    <source>
        <dbReference type="EMBL" id="KAF9589313.1"/>
    </source>
</evidence>
<dbReference type="AlphaFoldDB" id="A0A835LBI0"/>
<evidence type="ECO:0000313" key="4">
    <source>
        <dbReference type="Proteomes" id="UP000631114"/>
    </source>
</evidence>
<feature type="coiled-coil region" evidence="2">
    <location>
        <begin position="152"/>
        <end position="217"/>
    </location>
</feature>
<reference evidence="3 4" key="1">
    <citation type="submission" date="2020-10" db="EMBL/GenBank/DDBJ databases">
        <title>The Coptis chinensis genome and diversification of protoberbering-type alkaloids.</title>
        <authorList>
            <person name="Wang B."/>
            <person name="Shu S."/>
            <person name="Song C."/>
            <person name="Liu Y."/>
        </authorList>
    </citation>
    <scope>NUCLEOTIDE SEQUENCE [LARGE SCALE GENOMIC DNA]</scope>
    <source>
        <strain evidence="3">HL-2020</strain>
        <tissue evidence="3">Leaf</tissue>
    </source>
</reference>
<dbReference type="OrthoDB" id="1926437at2759"/>
<keyword evidence="1 2" id="KW-0175">Coiled coil</keyword>
<gene>
    <name evidence="3" type="ORF">IFM89_022640</name>
</gene>
<dbReference type="GO" id="GO:0009902">
    <property type="term" value="P:chloroplast relocation"/>
    <property type="evidence" value="ECO:0007669"/>
    <property type="project" value="TreeGrafter"/>
</dbReference>
<dbReference type="GO" id="GO:0009707">
    <property type="term" value="C:chloroplast outer membrane"/>
    <property type="evidence" value="ECO:0007669"/>
    <property type="project" value="TreeGrafter"/>
</dbReference>
<dbReference type="Proteomes" id="UP000631114">
    <property type="component" value="Unassembled WGS sequence"/>
</dbReference>
<name>A0A835LBI0_9MAGN</name>